<protein>
    <recommendedName>
        <fullName evidence="8">Guanine deaminase</fullName>
        <shortName evidence="8">Guanase</shortName>
        <ecNumber evidence="8">3.5.4.3</ecNumber>
    </recommendedName>
    <alternativeName>
        <fullName evidence="8">Guanine aminohydrolase</fullName>
    </alternativeName>
</protein>
<proteinExistence type="inferred from homology"/>
<dbReference type="OrthoDB" id="194468at2759"/>
<organism evidence="10 11">
    <name type="scientific">Batrachochytrium dendrobatidis (strain JEL423)</name>
    <dbReference type="NCBI Taxonomy" id="403673"/>
    <lineage>
        <taxon>Eukaryota</taxon>
        <taxon>Fungi</taxon>
        <taxon>Fungi incertae sedis</taxon>
        <taxon>Chytridiomycota</taxon>
        <taxon>Chytridiomycota incertae sedis</taxon>
        <taxon>Chytridiomycetes</taxon>
        <taxon>Rhizophydiales</taxon>
        <taxon>Rhizophydiales incertae sedis</taxon>
        <taxon>Batrachochytrium</taxon>
    </lineage>
</organism>
<evidence type="ECO:0000313" key="10">
    <source>
        <dbReference type="EMBL" id="OAJ37351.1"/>
    </source>
</evidence>
<dbReference type="Gene3D" id="2.30.40.10">
    <property type="entry name" value="Urease, subunit C, domain 1"/>
    <property type="match status" value="1"/>
</dbReference>
<evidence type="ECO:0000256" key="7">
    <source>
        <dbReference type="ARBA" id="ARBA00056079"/>
    </source>
</evidence>
<dbReference type="EC" id="3.5.4.3" evidence="8"/>
<evidence type="ECO:0000256" key="4">
    <source>
        <dbReference type="ARBA" id="ARBA00022801"/>
    </source>
</evidence>
<dbReference type="NCBIfam" id="TIGR02967">
    <property type="entry name" value="guan_deamin"/>
    <property type="match status" value="1"/>
</dbReference>
<evidence type="ECO:0000256" key="1">
    <source>
        <dbReference type="ARBA" id="ARBA00004984"/>
    </source>
</evidence>
<dbReference type="InterPro" id="IPR032466">
    <property type="entry name" value="Metal_Hydrolase"/>
</dbReference>
<sequence>MIDAEGIEPAITIGKVIVGQLYHSLSISNLQYLPCAIVGVSTIGTIAFVESTTINSPTAIEALLSTLQQQWQFDSSVVTRLSSTQFIVPGFVDTHIHAPQYVFTGTGYDLTLLEWLEKYTFPREAAFNQPEYALDSYQKVVRKTLRHGTTTACYFATTHLDAAKTLTNVIHTAGQRAFVGKVNMDRNSPDYYVETMDESLQATMEIVGYIQDTIKSSLITPVITPRFVPTCTSDLMQKLGSLAAKHNLPIQSHLSETPGEIQWVKELHPDCQTYSDVYDRHGLFTSKTIMAHCVHLNQHERDLLKAREVGISHCPSSNFCLHSGVFNLRRLVNEGHSKIGLGTDVAGGYSSSLMDAMRQAIIASKVIHVNSREEAAARVKSNSTGGKEVDTTVYEPLTFSEAFYLATLGGAKVMALEHTIGNFMPGKSFDALLIDTASPIPGVESGMDIFAHDDAMSIFEKFIYLGDDRNIVTVFVQGHVVSTRLPLQD</sequence>
<dbReference type="Pfam" id="PF01979">
    <property type="entry name" value="Amidohydro_1"/>
    <property type="match status" value="1"/>
</dbReference>
<dbReference type="PANTHER" id="PTHR11271:SF6">
    <property type="entry name" value="GUANINE DEAMINASE"/>
    <property type="match status" value="1"/>
</dbReference>
<dbReference type="GO" id="GO:0006147">
    <property type="term" value="P:guanine catabolic process"/>
    <property type="evidence" value="ECO:0007669"/>
    <property type="project" value="UniProtKB-UniRule"/>
</dbReference>
<dbReference type="SUPFAM" id="SSF51338">
    <property type="entry name" value="Composite domain of metallo-dependent hydrolases"/>
    <property type="match status" value="1"/>
</dbReference>
<evidence type="ECO:0000256" key="3">
    <source>
        <dbReference type="ARBA" id="ARBA00022723"/>
    </source>
</evidence>
<evidence type="ECO:0000256" key="2">
    <source>
        <dbReference type="ARBA" id="ARBA00006745"/>
    </source>
</evidence>
<dbReference type="AlphaFoldDB" id="A0A177WD83"/>
<dbReference type="UniPathway" id="UPA00603">
    <property type="reaction ID" value="UER00660"/>
</dbReference>
<evidence type="ECO:0000256" key="8">
    <source>
        <dbReference type="RuleBase" id="RU366009"/>
    </source>
</evidence>
<dbReference type="GO" id="GO:0008270">
    <property type="term" value="F:zinc ion binding"/>
    <property type="evidence" value="ECO:0007669"/>
    <property type="project" value="UniProtKB-UniRule"/>
</dbReference>
<dbReference type="InterPro" id="IPR051607">
    <property type="entry name" value="Metallo-dep_hydrolases"/>
</dbReference>
<dbReference type="GO" id="GO:0008892">
    <property type="term" value="F:guanine deaminase activity"/>
    <property type="evidence" value="ECO:0007669"/>
    <property type="project" value="UniProtKB-UniRule"/>
</dbReference>
<dbReference type="Gene3D" id="3.20.20.140">
    <property type="entry name" value="Metal-dependent hydrolases"/>
    <property type="match status" value="1"/>
</dbReference>
<name>A0A177WD83_BATDL</name>
<evidence type="ECO:0000256" key="5">
    <source>
        <dbReference type="ARBA" id="ARBA00022833"/>
    </source>
</evidence>
<evidence type="ECO:0000256" key="6">
    <source>
        <dbReference type="ARBA" id="ARBA00051148"/>
    </source>
</evidence>
<dbReference type="VEuPathDB" id="FungiDB:BDEG_21383"/>
<dbReference type="InterPro" id="IPR011059">
    <property type="entry name" value="Metal-dep_hydrolase_composite"/>
</dbReference>
<dbReference type="STRING" id="403673.A0A177WD83"/>
<dbReference type="PANTHER" id="PTHR11271">
    <property type="entry name" value="GUANINE DEAMINASE"/>
    <property type="match status" value="1"/>
</dbReference>
<comment type="pathway">
    <text evidence="1 8">Purine metabolism; guanine degradation; xanthine from guanine: step 1/1.</text>
</comment>
<dbReference type="InterPro" id="IPR006680">
    <property type="entry name" value="Amidohydro-rel"/>
</dbReference>
<dbReference type="SUPFAM" id="SSF51556">
    <property type="entry name" value="Metallo-dependent hydrolases"/>
    <property type="match status" value="1"/>
</dbReference>
<keyword evidence="4 8" id="KW-0378">Hydrolase</keyword>
<dbReference type="InterPro" id="IPR014311">
    <property type="entry name" value="Guanine_deaminase"/>
</dbReference>
<dbReference type="Proteomes" id="UP000077115">
    <property type="component" value="Unassembled WGS sequence"/>
</dbReference>
<feature type="domain" description="Amidohydrolase-related" evidence="9">
    <location>
        <begin position="86"/>
        <end position="481"/>
    </location>
</feature>
<reference evidence="10 11" key="2">
    <citation type="submission" date="2016-05" db="EMBL/GenBank/DDBJ databases">
        <title>Lineage-specific infection strategies underlie the spectrum of fungal disease in amphibians.</title>
        <authorList>
            <person name="Cuomo C.A."/>
            <person name="Farrer R.A."/>
            <person name="James T."/>
            <person name="Longcore J."/>
            <person name="Birren B."/>
        </authorList>
    </citation>
    <scope>NUCLEOTIDE SEQUENCE [LARGE SCALE GENOMIC DNA]</scope>
    <source>
        <strain evidence="10 11">JEL423</strain>
    </source>
</reference>
<dbReference type="FunFam" id="3.20.20.140:FF:000022">
    <property type="entry name" value="Guanine deaminase"/>
    <property type="match status" value="1"/>
</dbReference>
<comment type="catalytic activity">
    <reaction evidence="6 8">
        <text>guanine + H2O + H(+) = xanthine + NH4(+)</text>
        <dbReference type="Rhea" id="RHEA:14665"/>
        <dbReference type="ChEBI" id="CHEBI:15377"/>
        <dbReference type="ChEBI" id="CHEBI:15378"/>
        <dbReference type="ChEBI" id="CHEBI:16235"/>
        <dbReference type="ChEBI" id="CHEBI:17712"/>
        <dbReference type="ChEBI" id="CHEBI:28938"/>
        <dbReference type="EC" id="3.5.4.3"/>
    </reaction>
</comment>
<dbReference type="GO" id="GO:0005829">
    <property type="term" value="C:cytosol"/>
    <property type="evidence" value="ECO:0007669"/>
    <property type="project" value="TreeGrafter"/>
</dbReference>
<dbReference type="EMBL" id="DS022300">
    <property type="protein sequence ID" value="OAJ37351.1"/>
    <property type="molecule type" value="Genomic_DNA"/>
</dbReference>
<gene>
    <name evidence="10" type="ORF">BDEG_21383</name>
</gene>
<comment type="function">
    <text evidence="7 8">Catalyzes the hydrolytic deamination of guanine, producing xanthine and ammonia.</text>
</comment>
<dbReference type="eggNOG" id="KOG3968">
    <property type="taxonomic scope" value="Eukaryota"/>
</dbReference>
<accession>A0A177WD83</accession>
<comment type="similarity">
    <text evidence="2 8">Belongs to the metallo-dependent hydrolases superfamily. ATZ/TRZ family.</text>
</comment>
<evidence type="ECO:0000259" key="9">
    <source>
        <dbReference type="Pfam" id="PF01979"/>
    </source>
</evidence>
<reference evidence="10 11" key="1">
    <citation type="submission" date="2006-10" db="EMBL/GenBank/DDBJ databases">
        <title>The Genome Sequence of Batrachochytrium dendrobatidis JEL423.</title>
        <authorList>
            <consortium name="The Broad Institute Genome Sequencing Platform"/>
            <person name="Birren B."/>
            <person name="Lander E."/>
            <person name="Galagan J."/>
            <person name="Cuomo C."/>
            <person name="Devon K."/>
            <person name="Jaffe D."/>
            <person name="Butler J."/>
            <person name="Alvarez P."/>
            <person name="Gnerre S."/>
            <person name="Grabherr M."/>
            <person name="Kleber M."/>
            <person name="Mauceli E."/>
            <person name="Brockman W."/>
            <person name="Young S."/>
            <person name="LaButti K."/>
            <person name="Sykes S."/>
            <person name="DeCaprio D."/>
            <person name="Crawford M."/>
            <person name="Koehrsen M."/>
            <person name="Engels R."/>
            <person name="Montgomery P."/>
            <person name="Pearson M."/>
            <person name="Howarth C."/>
            <person name="Larson L."/>
            <person name="White J."/>
            <person name="O'Leary S."/>
            <person name="Kodira C."/>
            <person name="Zeng Q."/>
            <person name="Yandava C."/>
            <person name="Alvarado L."/>
            <person name="Longcore J."/>
            <person name="James T."/>
        </authorList>
    </citation>
    <scope>NUCLEOTIDE SEQUENCE [LARGE SCALE GENOMIC DNA]</scope>
    <source>
        <strain evidence="10 11">JEL423</strain>
    </source>
</reference>
<evidence type="ECO:0000313" key="11">
    <source>
        <dbReference type="Proteomes" id="UP000077115"/>
    </source>
</evidence>
<comment type="cofactor">
    <cofactor evidence="8">
        <name>Zn(2+)</name>
        <dbReference type="ChEBI" id="CHEBI:29105"/>
    </cofactor>
    <text evidence="8">Binds 1 zinc ion per subunit.</text>
</comment>
<keyword evidence="5 8" id="KW-0862">Zinc</keyword>
<keyword evidence="3 8" id="KW-0479">Metal-binding</keyword>